<evidence type="ECO:0000313" key="10">
    <source>
        <dbReference type="EMBL" id="AFK13849.1"/>
    </source>
</evidence>
<dbReference type="InterPro" id="IPR027417">
    <property type="entry name" value="P-loop_NTPase"/>
</dbReference>
<reference evidence="10" key="1">
    <citation type="submission" date="2011-08" db="EMBL/GenBank/DDBJ databases">
        <authorList>
            <person name="Xu D.-C."/>
            <person name="Zhang C.-L."/>
        </authorList>
    </citation>
    <scope>NUCLEOTIDE SEQUENCE</scope>
</reference>
<feature type="domain" description="NB-ARC" evidence="6">
    <location>
        <begin position="172"/>
        <end position="340"/>
    </location>
</feature>
<organism evidence="10">
    <name type="scientific">Beta vulgaris subsp. vulgaris</name>
    <name type="common">Beet</name>
    <dbReference type="NCBI Taxonomy" id="3555"/>
    <lineage>
        <taxon>Eukaryota</taxon>
        <taxon>Viridiplantae</taxon>
        <taxon>Streptophyta</taxon>
        <taxon>Embryophyta</taxon>
        <taxon>Tracheophyta</taxon>
        <taxon>Spermatophyta</taxon>
        <taxon>Magnoliopsida</taxon>
        <taxon>eudicotyledons</taxon>
        <taxon>Gunneridae</taxon>
        <taxon>Pentapetalae</taxon>
        <taxon>Caryophyllales</taxon>
        <taxon>Chenopodiaceae</taxon>
        <taxon>Betoideae</taxon>
        <taxon>Beta</taxon>
    </lineage>
</organism>
<dbReference type="GO" id="GO:0006952">
    <property type="term" value="P:defense response"/>
    <property type="evidence" value="ECO:0007669"/>
    <property type="project" value="UniProtKB-KW"/>
</dbReference>
<feature type="chain" id="PRO_5003777676" evidence="5">
    <location>
        <begin position="20"/>
        <end position="1149"/>
    </location>
</feature>
<dbReference type="GO" id="GO:0051707">
    <property type="term" value="P:response to other organism"/>
    <property type="evidence" value="ECO:0007669"/>
    <property type="project" value="UniProtKB-ARBA"/>
</dbReference>
<dbReference type="Gene3D" id="3.80.10.10">
    <property type="entry name" value="Ribonuclease Inhibitor"/>
    <property type="match status" value="2"/>
</dbReference>
<evidence type="ECO:0000259" key="8">
    <source>
        <dbReference type="Pfam" id="PF23559"/>
    </source>
</evidence>
<dbReference type="InterPro" id="IPR041118">
    <property type="entry name" value="Rx_N"/>
</dbReference>
<dbReference type="Pfam" id="PF23559">
    <property type="entry name" value="WHD_DRP"/>
    <property type="match status" value="1"/>
</dbReference>
<feature type="domain" description="Disease resistance R13L4/SHOC-2-like LRR" evidence="9">
    <location>
        <begin position="972"/>
        <end position="1130"/>
    </location>
</feature>
<dbReference type="Gene3D" id="1.20.5.4130">
    <property type="match status" value="1"/>
</dbReference>
<proteinExistence type="predicted"/>
<dbReference type="Pfam" id="PF23598">
    <property type="entry name" value="LRR_14"/>
    <property type="match status" value="2"/>
</dbReference>
<dbReference type="EMBL" id="JN606071">
    <property type="protein sequence ID" value="AFK13849.1"/>
    <property type="molecule type" value="Genomic_DNA"/>
</dbReference>
<sequence length="1149" mass="130961">MAVVAAVGLAAGLAQTLLAALQTKEVKEMCSMFRCETQLKKLENTMSTINALLLDVDSKRQGLTHEGQVWVEKLKDAVYDVDDLLDEFATIGQQRKQAQDAKFRTKAGNFFSRNNKYLVAFNVSQEIKMLREKLNAITKDHTDFGFTDVTKPVVVREETCSIISELEVIGREDDKEAIVGMLLSDSPLDRNVCFVNIVGVGGLGKTTLAQLVYNDERVEGAFSKRIWVCVSEQFGRKEILGKILGKEVINLEVAQGEVRSLLERKRYLIVLDDVWNESHEEWRNLKPFLASDVSGSKIIITTRSRKVATSIGEDSIMYELKDLSEESSWSLFKLIAFGKQREDHQVDPDLVDIGKEIVKKCANVPLSIRVIASLLYDQSKNKWVSLRSNDLADMSHEDDENSIMPTLMFSYYQLSPELKSCFSFCSLFPKDDIIKKELLISMWLAQGYLVATDNAQSIEDVGERYFTILLNRCFFQDIELDEHGDVYSFKMHDLMHDLALKVAGKESLFMAQAGKNHLRKKIRHLSGDWDCSNLCLRNTLRTYMWLSYPYARDSLSDEVTQIILKCKRLRVLSLPKLGTGHTLPERFGRLLHLRYLDLSDNGLEMLPKPITKLHNLQILILHGCSNLKELPEDINKLVNLRTLDISGCDGLSYMPRGMHNLTNLHRLTQFVVGGVDVKQIQGSKLVDLQAFRSLKGDLCITVLNFSSENIPDATRRAFILKDARLKNLDIECCISEGEKIEFDQSEVHETLIEDLCPNEDIRRISMGGYKGTKLPSWASLMESDMDGLQHVTSLSRFRCLKVLSLDDLPNVEYMEIENDGAQALASRSWEPRTFFPVIEKLKLIKMPKLKGWWRGLRWREMEGGGGSLVDAKGDIHIEHVVSLPYFPRLLDLTIKRCENMTYFPPCPHVKRLKLRRVNEALTFCMKGGVWSSNMSKSCFEKLEVYNARVMNSVLSEFQGDAIGIELRFDDEVKSMGVVREGFEKLGRGLKRFSIGYCKELDMEDEEVEGMPWKYLQSLSSLKLERLPKMKKLPKGLQYLTSLQSLEIQGCYNLEELGECIGFLTSLQFLRIIGCNKLKALPVCIGFLTSMQYLEISSRQLESLPESMRHLTSLTTLDIYTANDQLRERCRQPDGEDWPKICHIPNLDID</sequence>
<dbReference type="InterPro" id="IPR032675">
    <property type="entry name" value="LRR_dom_sf"/>
</dbReference>
<evidence type="ECO:0000256" key="4">
    <source>
        <dbReference type="ARBA" id="ARBA00022840"/>
    </source>
</evidence>
<dbReference type="Pfam" id="PF18052">
    <property type="entry name" value="Rx_N"/>
    <property type="match status" value="1"/>
</dbReference>
<keyword evidence="3" id="KW-0611">Plant defense</keyword>
<evidence type="ECO:0000259" key="6">
    <source>
        <dbReference type="Pfam" id="PF00931"/>
    </source>
</evidence>
<dbReference type="GO" id="GO:0043531">
    <property type="term" value="F:ADP binding"/>
    <property type="evidence" value="ECO:0007669"/>
    <property type="project" value="InterPro"/>
</dbReference>
<accession>J3SIC7</accession>
<keyword evidence="4" id="KW-0067">ATP-binding</keyword>
<dbReference type="AlphaFoldDB" id="J3SIC7"/>
<dbReference type="FunFam" id="1.10.10.10:FF:000322">
    <property type="entry name" value="Probable disease resistance protein At1g63360"/>
    <property type="match status" value="1"/>
</dbReference>
<evidence type="ECO:0000259" key="9">
    <source>
        <dbReference type="Pfam" id="PF23598"/>
    </source>
</evidence>
<dbReference type="Gene3D" id="3.40.50.300">
    <property type="entry name" value="P-loop containing nucleotide triphosphate hydrolases"/>
    <property type="match status" value="1"/>
</dbReference>
<dbReference type="InterPro" id="IPR055414">
    <property type="entry name" value="LRR_R13L4/SHOC2-like"/>
</dbReference>
<dbReference type="GO" id="GO:0005524">
    <property type="term" value="F:ATP binding"/>
    <property type="evidence" value="ECO:0007669"/>
    <property type="project" value="UniProtKB-KW"/>
</dbReference>
<dbReference type="FunFam" id="3.40.50.300:FF:001091">
    <property type="entry name" value="Probable disease resistance protein At1g61300"/>
    <property type="match status" value="1"/>
</dbReference>
<evidence type="ECO:0000256" key="5">
    <source>
        <dbReference type="SAM" id="SignalP"/>
    </source>
</evidence>
<dbReference type="PROSITE" id="PS51450">
    <property type="entry name" value="LRR"/>
    <property type="match status" value="1"/>
</dbReference>
<feature type="domain" description="Disease resistance R13L4/SHOC-2-like LRR" evidence="9">
    <location>
        <begin position="563"/>
        <end position="844"/>
    </location>
</feature>
<evidence type="ECO:0000256" key="3">
    <source>
        <dbReference type="ARBA" id="ARBA00022821"/>
    </source>
</evidence>
<evidence type="ECO:0000256" key="1">
    <source>
        <dbReference type="ARBA" id="ARBA00022737"/>
    </source>
</evidence>
<dbReference type="PRINTS" id="PR00364">
    <property type="entry name" value="DISEASERSIST"/>
</dbReference>
<dbReference type="Pfam" id="PF00931">
    <property type="entry name" value="NB-ARC"/>
    <property type="match status" value="1"/>
</dbReference>
<name>J3SIC7_BETVV</name>
<dbReference type="SUPFAM" id="SSF52058">
    <property type="entry name" value="L domain-like"/>
    <property type="match status" value="1"/>
</dbReference>
<keyword evidence="5" id="KW-0732">Signal</keyword>
<evidence type="ECO:0000259" key="7">
    <source>
        <dbReference type="Pfam" id="PF18052"/>
    </source>
</evidence>
<dbReference type="InterPro" id="IPR036388">
    <property type="entry name" value="WH-like_DNA-bd_sf"/>
</dbReference>
<dbReference type="InterPro" id="IPR058922">
    <property type="entry name" value="WHD_DRP"/>
</dbReference>
<dbReference type="Gene3D" id="1.10.8.430">
    <property type="entry name" value="Helical domain of apoptotic protease-activating factors"/>
    <property type="match status" value="1"/>
</dbReference>
<dbReference type="Gene3D" id="1.10.10.10">
    <property type="entry name" value="Winged helix-like DNA-binding domain superfamily/Winged helix DNA-binding domain"/>
    <property type="match status" value="1"/>
</dbReference>
<dbReference type="InterPro" id="IPR002182">
    <property type="entry name" value="NB-ARC"/>
</dbReference>
<feature type="domain" description="Disease resistance N-terminal" evidence="7">
    <location>
        <begin position="15"/>
        <end position="102"/>
    </location>
</feature>
<protein>
    <submittedName>
        <fullName evidence="10">CC-NBS-LRR type resistance protein</fullName>
    </submittedName>
</protein>
<feature type="signal peptide" evidence="5">
    <location>
        <begin position="1"/>
        <end position="19"/>
    </location>
</feature>
<dbReference type="SUPFAM" id="SSF52047">
    <property type="entry name" value="RNI-like"/>
    <property type="match status" value="1"/>
</dbReference>
<dbReference type="SUPFAM" id="SSF52540">
    <property type="entry name" value="P-loop containing nucleoside triphosphate hydrolases"/>
    <property type="match status" value="1"/>
</dbReference>
<keyword evidence="2" id="KW-0547">Nucleotide-binding</keyword>
<evidence type="ECO:0000256" key="2">
    <source>
        <dbReference type="ARBA" id="ARBA00022741"/>
    </source>
</evidence>
<feature type="domain" description="Disease resistance protein winged helix" evidence="8">
    <location>
        <begin position="427"/>
        <end position="499"/>
    </location>
</feature>
<dbReference type="InterPro" id="IPR001611">
    <property type="entry name" value="Leu-rich_rpt"/>
</dbReference>
<keyword evidence="1" id="KW-0677">Repeat</keyword>
<dbReference type="PANTHER" id="PTHR36766:SF35">
    <property type="entry name" value="DISEASE RESISTANCE PROTEIN RGA3"/>
    <property type="match status" value="1"/>
</dbReference>
<dbReference type="PANTHER" id="PTHR36766">
    <property type="entry name" value="PLANT BROAD-SPECTRUM MILDEW RESISTANCE PROTEIN RPW8"/>
    <property type="match status" value="1"/>
</dbReference>
<dbReference type="InterPro" id="IPR042197">
    <property type="entry name" value="Apaf_helical"/>
</dbReference>